<keyword evidence="7" id="KW-0406">Ion transport</keyword>
<evidence type="ECO:0000256" key="2">
    <source>
        <dbReference type="ARBA" id="ARBA00022448"/>
    </source>
</evidence>
<sequence length="850" mass="92976">MIVDGDVTVMIVDGDGTVMIVDGDGTVMIVDGDVTVMIVDGDVTVMIVDSDVTVMIVDSDVTVMIVDSDGTVVVTVKILIVTVTVMIVDGDVTVMIVDSDVTVMIVDSDVTVMIVDSDVTVMIVDSDVTVMIVDSDVTVMIVDSDVTVMIVDSDGTVAVTVKILIVTVTVMIVDSDVTVMIVDGDGTVMIVDGDVTVMIVDSDVTVMIVDSDVTVMIVDSDGTVAVTVKILIVTVTVMIVDGDMTVMIVDSDVTVMIVDGDVTVMIVDGDVTVMIVDGDVTVMIVDSDVTVMIVDSDVTVMIVDSDGTVAVTVKMLTVTVTVMIVDSAVTVTVRTLFYDPDECGLMKKAASYFSDFWNKLDVGAILLFMAGLTCSFEHLGCRPVTAICLQGPPGLGQVEGGGAQLWGSREQEAEVRVRLLAARLIPETLYPGRVILSLDFILFCLRLMHIFTVSKTLGPKIIIVKRMMKDVFFFLFLLAVWVVSFGVAKQAILIHNERRVDWIFRGAVYHSYLTIFGQIPGYIDGSSGPRGARVGMLGSSRKAREGQQRVNFNPEHCSPNGTDPYKPKCPESDAARHRPAFPEWLTVLLLCLYLLFTNILLLNLLIAMFNYTFQQVQEHTDQIWKFQRHDLIEEYHGRPPAPPPFILLSHLQLFIKRVVLKTPAKRHKQLKNKLEKNEEVALLSWEIYLKENYLQHQQFQQKQRPEQKIEDIGNKVDAMVDLLDLDPLKRSGSMEQRLASLEEQVGLRSGPPLRRCSRWAWQAALPCGGTGKQHSDDGRGALCVLQKGLPECLVAELLLCARRPPWLGRASGCSRAWNARPLPASEEAAGLYLSPGEATGLKSGGLRDGL</sequence>
<gene>
    <name evidence="12" type="ORF">P7K49_032437</name>
</gene>
<feature type="domain" description="Ion transport" evidence="11">
    <location>
        <begin position="314"/>
        <end position="620"/>
    </location>
</feature>
<protein>
    <recommendedName>
        <fullName evidence="11">Ion transport domain-containing protein</fullName>
    </recommendedName>
</protein>
<evidence type="ECO:0000259" key="11">
    <source>
        <dbReference type="Pfam" id="PF00520"/>
    </source>
</evidence>
<evidence type="ECO:0000256" key="4">
    <source>
        <dbReference type="ARBA" id="ARBA00022673"/>
    </source>
</evidence>
<evidence type="ECO:0000313" key="13">
    <source>
        <dbReference type="Proteomes" id="UP001266305"/>
    </source>
</evidence>
<keyword evidence="2" id="KW-0813">Transport</keyword>
<reference evidence="12 13" key="1">
    <citation type="submission" date="2023-05" db="EMBL/GenBank/DDBJ databases">
        <title>B98-5 Cell Line De Novo Hybrid Assembly: An Optical Mapping Approach.</title>
        <authorList>
            <person name="Kananen K."/>
            <person name="Auerbach J.A."/>
            <person name="Kautto E."/>
            <person name="Blachly J.S."/>
        </authorList>
    </citation>
    <scope>NUCLEOTIDE SEQUENCE [LARGE SCALE GENOMIC DNA]</scope>
    <source>
        <strain evidence="12">B95-8</strain>
        <tissue evidence="12">Cell line</tissue>
    </source>
</reference>
<evidence type="ECO:0000256" key="8">
    <source>
        <dbReference type="ARBA" id="ARBA00023136"/>
    </source>
</evidence>
<comment type="subcellular location">
    <subcellularLocation>
        <location evidence="1">Membrane</location>
        <topology evidence="1">Multi-pass membrane protein</topology>
    </subcellularLocation>
</comment>
<keyword evidence="3" id="KW-0109">Calcium transport</keyword>
<dbReference type="Proteomes" id="UP001266305">
    <property type="component" value="Unassembled WGS sequence"/>
</dbReference>
<keyword evidence="13" id="KW-1185">Reference proteome</keyword>
<evidence type="ECO:0000256" key="9">
    <source>
        <dbReference type="ARBA" id="ARBA00023303"/>
    </source>
</evidence>
<dbReference type="EMBL" id="JASSZA010000018">
    <property type="protein sequence ID" value="KAK2089771.1"/>
    <property type="molecule type" value="Genomic_DNA"/>
</dbReference>
<feature type="transmembrane region" description="Helical" evidence="10">
    <location>
        <begin position="584"/>
        <end position="606"/>
    </location>
</feature>
<evidence type="ECO:0000256" key="1">
    <source>
        <dbReference type="ARBA" id="ARBA00004141"/>
    </source>
</evidence>
<dbReference type="PANTHER" id="PTHR13800:SF2">
    <property type="entry name" value="TRANSIENT RECEPTOR POTENTIAL CATION CHANNEL SUBFAMILY M MEMBER 2"/>
    <property type="match status" value="1"/>
</dbReference>
<dbReference type="PANTHER" id="PTHR13800">
    <property type="entry name" value="TRANSIENT RECEPTOR POTENTIAL CATION CHANNEL, SUBFAMILY M, MEMBER 6"/>
    <property type="match status" value="1"/>
</dbReference>
<evidence type="ECO:0000256" key="5">
    <source>
        <dbReference type="ARBA" id="ARBA00022692"/>
    </source>
</evidence>
<dbReference type="PRINTS" id="PR01097">
    <property type="entry name" value="TRNSRECEPTRP"/>
</dbReference>
<dbReference type="InterPro" id="IPR005821">
    <property type="entry name" value="Ion_trans_dom"/>
</dbReference>
<evidence type="ECO:0000256" key="7">
    <source>
        <dbReference type="ARBA" id="ARBA00023065"/>
    </source>
</evidence>
<keyword evidence="3" id="KW-0106">Calcium</keyword>
<comment type="caution">
    <text evidence="12">The sequence shown here is derived from an EMBL/GenBank/DDBJ whole genome shotgun (WGS) entry which is preliminary data.</text>
</comment>
<evidence type="ECO:0000256" key="6">
    <source>
        <dbReference type="ARBA" id="ARBA00022989"/>
    </source>
</evidence>
<evidence type="ECO:0000256" key="10">
    <source>
        <dbReference type="SAM" id="Phobius"/>
    </source>
</evidence>
<name>A0ABQ9TY99_SAGOE</name>
<evidence type="ECO:0000256" key="3">
    <source>
        <dbReference type="ARBA" id="ARBA00022568"/>
    </source>
</evidence>
<keyword evidence="5 10" id="KW-0812">Transmembrane</keyword>
<keyword evidence="8 10" id="KW-0472">Membrane</keyword>
<feature type="transmembrane region" description="Helical" evidence="10">
    <location>
        <begin position="471"/>
        <end position="492"/>
    </location>
</feature>
<proteinExistence type="predicted"/>
<accession>A0ABQ9TY99</accession>
<keyword evidence="9" id="KW-0407">Ion channel</keyword>
<dbReference type="InterPro" id="IPR002153">
    <property type="entry name" value="TRPC_channel"/>
</dbReference>
<dbReference type="Pfam" id="PF00520">
    <property type="entry name" value="Ion_trans"/>
    <property type="match status" value="1"/>
</dbReference>
<evidence type="ECO:0000313" key="12">
    <source>
        <dbReference type="EMBL" id="KAK2089771.1"/>
    </source>
</evidence>
<organism evidence="12 13">
    <name type="scientific">Saguinus oedipus</name>
    <name type="common">Cotton-top tamarin</name>
    <name type="synonym">Oedipomidas oedipus</name>
    <dbReference type="NCBI Taxonomy" id="9490"/>
    <lineage>
        <taxon>Eukaryota</taxon>
        <taxon>Metazoa</taxon>
        <taxon>Chordata</taxon>
        <taxon>Craniata</taxon>
        <taxon>Vertebrata</taxon>
        <taxon>Euteleostomi</taxon>
        <taxon>Mammalia</taxon>
        <taxon>Eutheria</taxon>
        <taxon>Euarchontoglires</taxon>
        <taxon>Primates</taxon>
        <taxon>Haplorrhini</taxon>
        <taxon>Platyrrhini</taxon>
        <taxon>Cebidae</taxon>
        <taxon>Callitrichinae</taxon>
        <taxon>Saguinus</taxon>
    </lineage>
</organism>
<keyword evidence="6 10" id="KW-1133">Transmembrane helix</keyword>
<dbReference type="InterPro" id="IPR050927">
    <property type="entry name" value="TRPM"/>
</dbReference>
<feature type="transmembrane region" description="Helical" evidence="10">
    <location>
        <begin position="430"/>
        <end position="451"/>
    </location>
</feature>
<keyword evidence="4" id="KW-0107">Calcium channel</keyword>